<evidence type="ECO:0000256" key="3">
    <source>
        <dbReference type="ARBA" id="ARBA00023163"/>
    </source>
</evidence>
<dbReference type="InterPro" id="IPR059106">
    <property type="entry name" value="WHD_MalT"/>
</dbReference>
<evidence type="ECO:0000313" key="6">
    <source>
        <dbReference type="Proteomes" id="UP000265955"/>
    </source>
</evidence>
<dbReference type="InterPro" id="IPR036388">
    <property type="entry name" value="WH-like_DNA-bd_sf"/>
</dbReference>
<keyword evidence="3" id="KW-0804">Transcription</keyword>
<comment type="caution">
    <text evidence="5">The sequence shown here is derived from an EMBL/GenBank/DDBJ whole genome shotgun (WGS) entry which is preliminary data.</text>
</comment>
<dbReference type="GO" id="GO:0006355">
    <property type="term" value="P:regulation of DNA-templated transcription"/>
    <property type="evidence" value="ECO:0007669"/>
    <property type="project" value="InterPro"/>
</dbReference>
<dbReference type="Pfam" id="PF17874">
    <property type="entry name" value="TPR_MalT"/>
    <property type="match status" value="1"/>
</dbReference>
<dbReference type="SUPFAM" id="SSF46894">
    <property type="entry name" value="C-terminal effector domain of the bipartite response regulators"/>
    <property type="match status" value="1"/>
</dbReference>
<keyword evidence="1" id="KW-0805">Transcription regulation</keyword>
<keyword evidence="6" id="KW-1185">Reference proteome</keyword>
<dbReference type="Gene3D" id="1.10.10.10">
    <property type="entry name" value="Winged helix-like DNA-binding domain superfamily/Winged helix DNA-binding domain"/>
    <property type="match status" value="1"/>
</dbReference>
<dbReference type="SUPFAM" id="SSF52540">
    <property type="entry name" value="P-loop containing nucleoside triphosphate hydrolases"/>
    <property type="match status" value="1"/>
</dbReference>
<feature type="domain" description="HTH luxR-type" evidence="4">
    <location>
        <begin position="831"/>
        <end position="896"/>
    </location>
</feature>
<dbReference type="InterPro" id="IPR000792">
    <property type="entry name" value="Tscrpt_reg_LuxR_C"/>
</dbReference>
<dbReference type="InterPro" id="IPR016032">
    <property type="entry name" value="Sig_transdc_resp-reg_C-effctor"/>
</dbReference>
<dbReference type="Pfam" id="PF25873">
    <property type="entry name" value="WHD_MalT"/>
    <property type="match status" value="1"/>
</dbReference>
<evidence type="ECO:0000313" key="5">
    <source>
        <dbReference type="EMBL" id="RJF95734.1"/>
    </source>
</evidence>
<dbReference type="Gene3D" id="3.40.50.300">
    <property type="entry name" value="P-loop containing nucleotide triphosphate hydrolases"/>
    <property type="match status" value="1"/>
</dbReference>
<reference evidence="6" key="1">
    <citation type="submission" date="2018-09" db="EMBL/GenBank/DDBJ databases">
        <authorList>
            <person name="Zhu H."/>
        </authorList>
    </citation>
    <scope>NUCLEOTIDE SEQUENCE [LARGE SCALE GENOMIC DNA]</scope>
    <source>
        <strain evidence="6">K1R23-30</strain>
    </source>
</reference>
<sequence>MNFDRLLVATKFAPPRIGARHIPRKHLLIHLRNTQHCTMSLVSGSAGFGKTVLLVQWRQELMKSGAQVAWLSLTQDDKRFSSFCAYLIGAFQRLGIQIGEDVLLEGGNNKSMDGVVAVVASTAGDIAKELYLFIDDYHHVEDPWAHKLMQKLLDHCPANLHIVIASRAAPPLSLSRLRVLGQVAEIGFAELPFDLDETRFFFEQNLTTVKLTADELRLIHDLTSGWPASLQLIAIMLRNRPAARSKLHSFLWRSTDLQAYLAEDVMAHLPPELTDFLESVSVCRRFNADLAAFVSDNPHAANLIKRAEDENLMIYRVESDDRSPWFRFHPLFGEFLASRLSRRGQKAVEAQHRRASQWFADHDFLVEAVRHANLGNDVDFAVNTIEQAAPATWSLGYISPMLQLLDRLPQETLFAHPKLFFLGCLTYALTARPAKAERWLEDIRRSDAAKNPAISSKFALADATVAMQRDNTKRVIALLEPMRVVFPDNSFLRYVHLAALAAAYTTAGRYGDARKLLDDNPIGPEDRDNDLALVVESQRVLIPLIEGNVKEAARIGSTVLARAETVYGRGSVSANLCAASLADAYYELDRIDDAREVLANRGGILRSSMPETMVRATLCHARLDFLQETPDAAFAFLDSQAVHFHSLGLDRPFAYTLAEQVKIFLVQGDHVRAAELVAKLKELDAAHRGTEGGSAEIPIIAGVARARLALIDCAPEDALGALSDVRRFAEKLGRSPTLVMANLLAAIAHNNLKQDEEAKKCLIQALESGARLGLVRSFLDEGQRIGELLATLRDDVALDEATAQHLVNLLARFGHTVPTTTGKRASGQRDAVAQRASLTPRELEILSLVSQAMSNKRIALTLNITLETVKWNVRNILAKLGVSSRYDAMTWARQQGLID</sequence>
<dbReference type="PANTHER" id="PTHR44688">
    <property type="entry name" value="DNA-BINDING TRANSCRIPTIONAL ACTIVATOR DEVR_DOSR"/>
    <property type="match status" value="1"/>
</dbReference>
<organism evidence="5 6">
    <name type="scientific">Noviherbaspirillum saxi</name>
    <dbReference type="NCBI Taxonomy" id="2320863"/>
    <lineage>
        <taxon>Bacteria</taxon>
        <taxon>Pseudomonadati</taxon>
        <taxon>Pseudomonadota</taxon>
        <taxon>Betaproteobacteria</taxon>
        <taxon>Burkholderiales</taxon>
        <taxon>Oxalobacteraceae</taxon>
        <taxon>Noviherbaspirillum</taxon>
    </lineage>
</organism>
<dbReference type="Pfam" id="PF00196">
    <property type="entry name" value="GerE"/>
    <property type="match status" value="1"/>
</dbReference>
<dbReference type="CDD" id="cd06170">
    <property type="entry name" value="LuxR_C_like"/>
    <property type="match status" value="1"/>
</dbReference>
<protein>
    <submittedName>
        <fullName evidence="5">ATP-dependent transcriptional regulator</fullName>
    </submittedName>
</protein>
<dbReference type="Gene3D" id="1.25.40.10">
    <property type="entry name" value="Tetratricopeptide repeat domain"/>
    <property type="match status" value="1"/>
</dbReference>
<dbReference type="RefSeq" id="WP_119770881.1">
    <property type="nucleotide sequence ID" value="NZ_QYUO01000002.1"/>
</dbReference>
<dbReference type="Proteomes" id="UP000265955">
    <property type="component" value="Unassembled WGS sequence"/>
</dbReference>
<keyword evidence="2" id="KW-0238">DNA-binding</keyword>
<dbReference type="InterPro" id="IPR011990">
    <property type="entry name" value="TPR-like_helical_dom_sf"/>
</dbReference>
<dbReference type="AlphaFoldDB" id="A0A3A3FKL6"/>
<proteinExistence type="predicted"/>
<name>A0A3A3FKL6_9BURK</name>
<dbReference type="PANTHER" id="PTHR44688:SF16">
    <property type="entry name" value="DNA-BINDING TRANSCRIPTIONAL ACTIVATOR DEVR_DOSR"/>
    <property type="match status" value="1"/>
</dbReference>
<evidence type="ECO:0000256" key="2">
    <source>
        <dbReference type="ARBA" id="ARBA00023125"/>
    </source>
</evidence>
<dbReference type="EMBL" id="QYUO01000002">
    <property type="protein sequence ID" value="RJF95734.1"/>
    <property type="molecule type" value="Genomic_DNA"/>
</dbReference>
<dbReference type="GO" id="GO:0003677">
    <property type="term" value="F:DNA binding"/>
    <property type="evidence" value="ECO:0007669"/>
    <property type="project" value="UniProtKB-KW"/>
</dbReference>
<dbReference type="SUPFAM" id="SSF48452">
    <property type="entry name" value="TPR-like"/>
    <property type="match status" value="1"/>
</dbReference>
<dbReference type="SMART" id="SM00421">
    <property type="entry name" value="HTH_LUXR"/>
    <property type="match status" value="1"/>
</dbReference>
<evidence type="ECO:0000259" key="4">
    <source>
        <dbReference type="PROSITE" id="PS50043"/>
    </source>
</evidence>
<dbReference type="PROSITE" id="PS50043">
    <property type="entry name" value="HTH_LUXR_2"/>
    <property type="match status" value="1"/>
</dbReference>
<gene>
    <name evidence="5" type="ORF">D3871_20355</name>
</gene>
<dbReference type="OrthoDB" id="134985at2"/>
<accession>A0A3A3FKL6</accession>
<dbReference type="PRINTS" id="PR00038">
    <property type="entry name" value="HTHLUXR"/>
</dbReference>
<evidence type="ECO:0000256" key="1">
    <source>
        <dbReference type="ARBA" id="ARBA00023015"/>
    </source>
</evidence>
<dbReference type="InterPro" id="IPR027417">
    <property type="entry name" value="P-loop_NTPase"/>
</dbReference>
<dbReference type="InterPro" id="IPR041617">
    <property type="entry name" value="TPR_MalT"/>
</dbReference>